<dbReference type="Pfam" id="PF00698">
    <property type="entry name" value="Acyl_transf_1"/>
    <property type="match status" value="1"/>
</dbReference>
<dbReference type="GO" id="GO:0044550">
    <property type="term" value="P:secondary metabolite biosynthetic process"/>
    <property type="evidence" value="ECO:0007669"/>
    <property type="project" value="TreeGrafter"/>
</dbReference>
<feature type="domain" description="Ketosynthase family 3 (KS3)" evidence="6">
    <location>
        <begin position="1"/>
        <end position="359"/>
    </location>
</feature>
<dbReference type="Gene3D" id="3.40.50.720">
    <property type="entry name" value="NAD(P)-binding Rossmann-like Domain"/>
    <property type="match status" value="1"/>
</dbReference>
<evidence type="ECO:0000256" key="2">
    <source>
        <dbReference type="ARBA" id="ARBA00022553"/>
    </source>
</evidence>
<dbReference type="Gene3D" id="3.40.47.10">
    <property type="match status" value="1"/>
</dbReference>
<dbReference type="InterPro" id="IPR013968">
    <property type="entry name" value="PKS_KR"/>
</dbReference>
<dbReference type="InterPro" id="IPR020841">
    <property type="entry name" value="PKS_Beta-ketoAc_synthase_dom"/>
</dbReference>
<dbReference type="InterPro" id="IPR032821">
    <property type="entry name" value="PKS_assoc"/>
</dbReference>
<dbReference type="InterPro" id="IPR014031">
    <property type="entry name" value="Ketoacyl_synth_C"/>
</dbReference>
<dbReference type="PROSITE" id="PS52004">
    <property type="entry name" value="KS3_2"/>
    <property type="match status" value="1"/>
</dbReference>
<proteinExistence type="predicted"/>
<gene>
    <name evidence="7" type="ORF">TWF788_004725</name>
</gene>
<protein>
    <recommendedName>
        <fullName evidence="6">Ketosynthase family 3 (KS3) domain-containing protein</fullName>
    </recommendedName>
</protein>
<dbReference type="InterPro" id="IPR001227">
    <property type="entry name" value="Ac_transferase_dom_sf"/>
</dbReference>
<dbReference type="EMBL" id="JAABOE010000212">
    <property type="protein sequence ID" value="KAF3158493.1"/>
    <property type="molecule type" value="Genomic_DNA"/>
</dbReference>
<dbReference type="InterPro" id="IPR057326">
    <property type="entry name" value="KR_dom"/>
</dbReference>
<keyword evidence="1" id="KW-0596">Phosphopantetheine</keyword>
<evidence type="ECO:0000259" key="6">
    <source>
        <dbReference type="PROSITE" id="PS52004"/>
    </source>
</evidence>
<reference evidence="7 8" key="1">
    <citation type="submission" date="2019-06" db="EMBL/GenBank/DDBJ databases">
        <authorList>
            <person name="Palmer J.M."/>
        </authorList>
    </citation>
    <scope>NUCLEOTIDE SEQUENCE [LARGE SCALE GENOMIC DNA]</scope>
    <source>
        <strain evidence="7 8">TWF788</strain>
    </source>
</reference>
<dbReference type="PANTHER" id="PTHR43775:SF29">
    <property type="entry name" value="ASPERFURANONE POLYKETIDE SYNTHASE AFOG-RELATED"/>
    <property type="match status" value="1"/>
</dbReference>
<dbReference type="Pfam" id="PF08659">
    <property type="entry name" value="KR"/>
    <property type="match status" value="1"/>
</dbReference>
<dbReference type="SUPFAM" id="SSF51735">
    <property type="entry name" value="NAD(P)-binding Rossmann-fold domains"/>
    <property type="match status" value="1"/>
</dbReference>
<name>A0A7C8K1B1_ORBOL</name>
<dbReference type="GO" id="GO:0004312">
    <property type="term" value="F:fatty acid synthase activity"/>
    <property type="evidence" value="ECO:0007669"/>
    <property type="project" value="TreeGrafter"/>
</dbReference>
<feature type="region of interest" description="Disordered" evidence="5">
    <location>
        <begin position="1117"/>
        <end position="1140"/>
    </location>
</feature>
<dbReference type="PANTHER" id="PTHR43775">
    <property type="entry name" value="FATTY ACID SYNTHASE"/>
    <property type="match status" value="1"/>
</dbReference>
<dbReference type="GO" id="GO:0006633">
    <property type="term" value="P:fatty acid biosynthetic process"/>
    <property type="evidence" value="ECO:0007669"/>
    <property type="project" value="TreeGrafter"/>
</dbReference>
<accession>A0A7C8K1B1</accession>
<organism evidence="7 8">
    <name type="scientific">Orbilia oligospora</name>
    <name type="common">Nematode-trapping fungus</name>
    <name type="synonym">Arthrobotrys oligospora</name>
    <dbReference type="NCBI Taxonomy" id="2813651"/>
    <lineage>
        <taxon>Eukaryota</taxon>
        <taxon>Fungi</taxon>
        <taxon>Dikarya</taxon>
        <taxon>Ascomycota</taxon>
        <taxon>Pezizomycotina</taxon>
        <taxon>Orbiliomycetes</taxon>
        <taxon>Orbiliales</taxon>
        <taxon>Orbiliaceae</taxon>
        <taxon>Orbilia</taxon>
    </lineage>
</organism>
<dbReference type="SMART" id="SM00827">
    <property type="entry name" value="PKS_AT"/>
    <property type="match status" value="1"/>
</dbReference>
<dbReference type="Gene3D" id="3.10.129.110">
    <property type="entry name" value="Polyketide synthase dehydratase"/>
    <property type="match status" value="1"/>
</dbReference>
<dbReference type="SMART" id="SM00822">
    <property type="entry name" value="PKS_KR"/>
    <property type="match status" value="1"/>
</dbReference>
<dbReference type="InterPro" id="IPR042104">
    <property type="entry name" value="PKS_dehydratase_sf"/>
</dbReference>
<keyword evidence="2" id="KW-0597">Phosphoprotein</keyword>
<sequence>MMNGDTGLSEMPDDRVNLQAFLNVPEGTTESISTLTILPVHPNYLSTPPSSRYLGKKLLQWIHNRDYFLKPHNHALENAGLPLSKVTGSRTSVHIGYLSHDYRLSIGQRCGSSQKVFYHRVRWEYTSKPSELFGGDGALLKLISSKLRLASLSGRPSLAVFDSRGNGYARSEGVGIIIIKRLSDAINPEFNHTIRAVIRSTGTNSDGYTLGLTQPSGKAQISLTRDTYEKADLDIQPTRFFEAHGTGTLLGDPIESAAIGTVFRPAKSSEDPFGASKANIGHLGAVSGIAGVIKSVLVLEKRAIPPIADLITLNPKIDDTYYRLKFPTEVTPWPSAGVCRASVNSFGFGGTNAHIILDDAKGFLAEKALDANHSTDMEELKEDLTSQSYLIVLSAADRNGVQHLSESYNKFFAERPLQNSDMYRRLSYTLNNHRTSLPWNASAFRRSKELDLNFCVYWSRRPMAENGGRVDTISVVFNSESIEQSAQYPRDIGCSWDLETEIKKEGSESRVDEPEISQPVICPLQIALVDLLDRIKLRPVIVLGHSSGEVAAAYCKGAISHLSAIKIAYYRGLGGTAASRDPIERSMMSARLSEADAIAALQEISIEAHDLHVACINSPTNVTTAEDDGHLNALKAILDQKGTFARKLKVSCAYHSPHMALVANEYFSRAGKIEPRVKSPTHQPIPMISDIDGDMVSDSRLQDSDYWIQNMCSAVRFTDNAKKIDKLASLAVSGPLREIMQKTFRFTRDTKYDSALIRGSSGQDSIPRAAGGPHSYGFDIGTDYPNGIDSRRVPQLVDLPCCPFSHNRTYWNENRRSHMRDSVLEGQTKFWVEDQNINDAVLYPGAGMLAMAIEAMNQLARETLDVILSAFSLKHIEFLAAIQIQAAPIILCQLVISQTETCFTKHCRILISPTGGCIQSSMVLQSVLFSDMTHDDWADVTPCKIAGSWNLHELLPNDLDFFILLSSVQAVFGARTKPIYNADNTYMDGLAHHRVSKGLKAVSIMLGLMTTDGYLAGADHRDEREFLLAQNTYHGVDTNDYHALLDYYCNPAHYPGEKSDVKALRRLKGMDSSNGRASNGGSRDVTLLLAAAQTIEEAIEVVLKALTTRLSSTIADMDPEEMDQTKSIQSYGVDSLQRME</sequence>
<dbReference type="SUPFAM" id="SSF53901">
    <property type="entry name" value="Thiolase-like"/>
    <property type="match status" value="2"/>
</dbReference>
<keyword evidence="3" id="KW-0808">Transferase</keyword>
<dbReference type="InterPro" id="IPR050091">
    <property type="entry name" value="PKS_NRPS_Biosynth_Enz"/>
</dbReference>
<evidence type="ECO:0000256" key="5">
    <source>
        <dbReference type="SAM" id="MobiDB-lite"/>
    </source>
</evidence>
<dbReference type="InterPro" id="IPR036291">
    <property type="entry name" value="NAD(P)-bd_dom_sf"/>
</dbReference>
<dbReference type="InterPro" id="IPR016035">
    <property type="entry name" value="Acyl_Trfase/lysoPLipase"/>
</dbReference>
<dbReference type="SUPFAM" id="SSF52151">
    <property type="entry name" value="FabD/lysophospholipase-like"/>
    <property type="match status" value="1"/>
</dbReference>
<dbReference type="AlphaFoldDB" id="A0A7C8K1B1"/>
<evidence type="ECO:0000256" key="1">
    <source>
        <dbReference type="ARBA" id="ARBA00022450"/>
    </source>
</evidence>
<dbReference type="InterPro" id="IPR016039">
    <property type="entry name" value="Thiolase-like"/>
</dbReference>
<evidence type="ECO:0000313" key="7">
    <source>
        <dbReference type="EMBL" id="KAF3158493.1"/>
    </source>
</evidence>
<evidence type="ECO:0000313" key="8">
    <source>
        <dbReference type="Proteomes" id="UP000479691"/>
    </source>
</evidence>
<dbReference type="SMART" id="SM00825">
    <property type="entry name" value="PKS_KS"/>
    <property type="match status" value="1"/>
</dbReference>
<evidence type="ECO:0000256" key="3">
    <source>
        <dbReference type="ARBA" id="ARBA00022679"/>
    </source>
</evidence>
<dbReference type="InterPro" id="IPR014043">
    <property type="entry name" value="Acyl_transferase_dom"/>
</dbReference>
<keyword evidence="4" id="KW-0511">Multifunctional enzyme</keyword>
<dbReference type="CDD" id="cd00833">
    <property type="entry name" value="PKS"/>
    <property type="match status" value="1"/>
</dbReference>
<dbReference type="Gene3D" id="3.40.366.10">
    <property type="entry name" value="Malonyl-Coenzyme A Acyl Carrier Protein, domain 2"/>
    <property type="match status" value="1"/>
</dbReference>
<dbReference type="Pfam" id="PF02801">
    <property type="entry name" value="Ketoacyl-synt_C"/>
    <property type="match status" value="1"/>
</dbReference>
<dbReference type="Proteomes" id="UP000479691">
    <property type="component" value="Unassembled WGS sequence"/>
</dbReference>
<dbReference type="Pfam" id="PF16197">
    <property type="entry name" value="KAsynt_C_assoc"/>
    <property type="match status" value="1"/>
</dbReference>
<comment type="caution">
    <text evidence="7">The sequence shown here is derived from an EMBL/GenBank/DDBJ whole genome shotgun (WGS) entry which is preliminary data.</text>
</comment>
<evidence type="ECO:0000256" key="4">
    <source>
        <dbReference type="ARBA" id="ARBA00023268"/>
    </source>
</evidence>